<dbReference type="GO" id="GO:0052689">
    <property type="term" value="F:carboxylic ester hydrolase activity"/>
    <property type="evidence" value="ECO:0007669"/>
    <property type="project" value="UniProtKB-KW"/>
</dbReference>
<comment type="caution">
    <text evidence="9">The sequence shown here is derived from an EMBL/GenBank/DDBJ whole genome shotgun (WGS) entry which is preliminary data.</text>
</comment>
<feature type="signal peptide" evidence="8">
    <location>
        <begin position="1"/>
        <end position="22"/>
    </location>
</feature>
<dbReference type="STRING" id="1656094.BFC18_08615"/>
<dbReference type="EMBL" id="MDHN01000015">
    <property type="protein sequence ID" value="OFC71212.1"/>
    <property type="molecule type" value="Genomic_DNA"/>
</dbReference>
<evidence type="ECO:0000256" key="1">
    <source>
        <dbReference type="ARBA" id="ARBA00006249"/>
    </source>
</evidence>
<evidence type="ECO:0000256" key="7">
    <source>
        <dbReference type="ARBA" id="ARBA00023157"/>
    </source>
</evidence>
<evidence type="ECO:0000256" key="4">
    <source>
        <dbReference type="ARBA" id="ARBA00022729"/>
    </source>
</evidence>
<name>A0A1E7ZCM6_9ALTE</name>
<proteinExistence type="inferred from homology"/>
<protein>
    <recommendedName>
        <fullName evidence="11">Feruloyl esterase</fullName>
    </recommendedName>
</protein>
<keyword evidence="10" id="KW-1185">Reference proteome</keyword>
<sequence length="525" mass="56128">MKFMGNLAVGAALLCTVPAAMADNGVAGQLDAVSCAALKASLILPEGVSLTSVKAVTSVSVLESQLQPAQAKAFVPYCQITGEFEKRTGVNGKDYAIGFGLNLPFDWNGRFLFQGGGGLNGLIREPLGMLAAGDTPALFRGFAVASTDSGHQSDTVFDPSFFEDQQALLNFYSGAVSKTAKLVSQLITGVYSQPAQNNYFVGCSTGGREAMTMSQRFPDLFDGIIAGAPARQTNYSEIADLYVAKTLRALSGNNQPPFSDKKQKAIEQALLAQCDGLDGREDGLIFAVEQCEFDPGEMICDGQQHSDLCLTTEEAEGLVSAFNGPADSNGNNVYPGFFFDTGIDDKPARSAPGLLSAQPGPLGRARIDEPFDIDRELAIADGFPLEPGNATLTNLSTFVVEENKLMFFHGVSDPWFSAKDTLGYFNDMVAQNGGYEQVSQWSQFYFVPGMGHCRGGEQALDQFDMLSSLVDWVEKGNKPDSVIAYGESMPEETRPLCPYPSVTTYKGEGNGNDAGSYVCTTPESQ</sequence>
<dbReference type="Gene3D" id="3.40.50.1820">
    <property type="entry name" value="alpha/beta hydrolase"/>
    <property type="match status" value="1"/>
</dbReference>
<keyword evidence="4 8" id="KW-0732">Signal</keyword>
<comment type="similarity">
    <text evidence="1">Belongs to the tannase family.</text>
</comment>
<dbReference type="PANTHER" id="PTHR33938:SF15">
    <property type="entry name" value="FERULOYL ESTERASE B-RELATED"/>
    <property type="match status" value="1"/>
</dbReference>
<evidence type="ECO:0000313" key="10">
    <source>
        <dbReference type="Proteomes" id="UP000175691"/>
    </source>
</evidence>
<gene>
    <name evidence="9" type="ORF">BFC18_08615</name>
</gene>
<evidence type="ECO:0000256" key="5">
    <source>
        <dbReference type="ARBA" id="ARBA00022801"/>
    </source>
</evidence>
<dbReference type="GO" id="GO:0046872">
    <property type="term" value="F:metal ion binding"/>
    <property type="evidence" value="ECO:0007669"/>
    <property type="project" value="UniProtKB-KW"/>
</dbReference>
<dbReference type="SUPFAM" id="SSF53474">
    <property type="entry name" value="alpha/beta-Hydrolases"/>
    <property type="match status" value="1"/>
</dbReference>
<evidence type="ECO:0000256" key="3">
    <source>
        <dbReference type="ARBA" id="ARBA00022723"/>
    </source>
</evidence>
<dbReference type="InterPro" id="IPR011118">
    <property type="entry name" value="Tannase/feruloyl_esterase"/>
</dbReference>
<dbReference type="AlphaFoldDB" id="A0A1E7ZCM6"/>
<keyword evidence="6" id="KW-0106">Calcium</keyword>
<dbReference type="RefSeq" id="WP_070124808.1">
    <property type="nucleotide sequence ID" value="NZ_MDHN01000015.1"/>
</dbReference>
<evidence type="ECO:0000313" key="9">
    <source>
        <dbReference type="EMBL" id="OFC71212.1"/>
    </source>
</evidence>
<keyword evidence="3" id="KW-0479">Metal-binding</keyword>
<dbReference type="PANTHER" id="PTHR33938">
    <property type="entry name" value="FERULOYL ESTERASE B-RELATED"/>
    <property type="match status" value="1"/>
</dbReference>
<dbReference type="Pfam" id="PF07519">
    <property type="entry name" value="Tannase"/>
    <property type="match status" value="2"/>
</dbReference>
<accession>A0A1E7ZCM6</accession>
<evidence type="ECO:0008006" key="11">
    <source>
        <dbReference type="Google" id="ProtNLM"/>
    </source>
</evidence>
<keyword evidence="7" id="KW-1015">Disulfide bond</keyword>
<dbReference type="InterPro" id="IPR029058">
    <property type="entry name" value="AB_hydrolase_fold"/>
</dbReference>
<evidence type="ECO:0000256" key="2">
    <source>
        <dbReference type="ARBA" id="ARBA00022487"/>
    </source>
</evidence>
<keyword evidence="2" id="KW-0719">Serine esterase</keyword>
<evidence type="ECO:0000256" key="8">
    <source>
        <dbReference type="SAM" id="SignalP"/>
    </source>
</evidence>
<organism evidence="9 10">
    <name type="scientific">Alteromonas confluentis</name>
    <dbReference type="NCBI Taxonomy" id="1656094"/>
    <lineage>
        <taxon>Bacteria</taxon>
        <taxon>Pseudomonadati</taxon>
        <taxon>Pseudomonadota</taxon>
        <taxon>Gammaproteobacteria</taxon>
        <taxon>Alteromonadales</taxon>
        <taxon>Alteromonadaceae</taxon>
        <taxon>Alteromonas/Salinimonas group</taxon>
        <taxon>Alteromonas</taxon>
    </lineage>
</organism>
<dbReference type="OrthoDB" id="7197884at2"/>
<dbReference type="Proteomes" id="UP000175691">
    <property type="component" value="Unassembled WGS sequence"/>
</dbReference>
<dbReference type="SMR" id="A0A1E7ZCM6"/>
<keyword evidence="5" id="KW-0378">Hydrolase</keyword>
<evidence type="ECO:0000256" key="6">
    <source>
        <dbReference type="ARBA" id="ARBA00022837"/>
    </source>
</evidence>
<feature type="chain" id="PRO_5009209700" description="Feruloyl esterase" evidence="8">
    <location>
        <begin position="23"/>
        <end position="525"/>
    </location>
</feature>
<reference evidence="9 10" key="1">
    <citation type="submission" date="2016-08" db="EMBL/GenBank/DDBJ databases">
        <authorList>
            <person name="Seilhamer J.J."/>
        </authorList>
    </citation>
    <scope>NUCLEOTIDE SEQUENCE [LARGE SCALE GENOMIC DNA]</scope>
    <source>
        <strain evidence="9 10">KCTC 42603</strain>
    </source>
</reference>